<dbReference type="Proteomes" id="UP000694552">
    <property type="component" value="Unplaced"/>
</dbReference>
<dbReference type="Ensembl" id="ENSOSUT00000014116.1">
    <property type="protein sequence ID" value="ENSOSUP00000013662.1"/>
    <property type="gene ID" value="ENSOSUG00000009804.1"/>
</dbReference>
<reference evidence="1" key="1">
    <citation type="submission" date="2025-08" db="UniProtKB">
        <authorList>
            <consortium name="Ensembl"/>
        </authorList>
    </citation>
    <scope>IDENTIFICATION</scope>
</reference>
<protein>
    <submittedName>
        <fullName evidence="1">Uncharacterized protein</fullName>
    </submittedName>
</protein>
<keyword evidence="2" id="KW-1185">Reference proteome</keyword>
<organism evidence="1 2">
    <name type="scientific">Otus sunia</name>
    <name type="common">Oriental scops-owl</name>
    <dbReference type="NCBI Taxonomy" id="257818"/>
    <lineage>
        <taxon>Eukaryota</taxon>
        <taxon>Metazoa</taxon>
        <taxon>Chordata</taxon>
        <taxon>Craniata</taxon>
        <taxon>Vertebrata</taxon>
        <taxon>Euteleostomi</taxon>
        <taxon>Archelosauria</taxon>
        <taxon>Archosauria</taxon>
        <taxon>Dinosauria</taxon>
        <taxon>Saurischia</taxon>
        <taxon>Theropoda</taxon>
        <taxon>Coelurosauria</taxon>
        <taxon>Aves</taxon>
        <taxon>Neognathae</taxon>
        <taxon>Neoaves</taxon>
        <taxon>Telluraves</taxon>
        <taxon>Strigiformes</taxon>
        <taxon>Strigidae</taxon>
        <taxon>Otus</taxon>
    </lineage>
</organism>
<accession>A0A8C8AZ93</accession>
<dbReference type="AlphaFoldDB" id="A0A8C8AZ93"/>
<evidence type="ECO:0000313" key="1">
    <source>
        <dbReference type="Ensembl" id="ENSOSUP00000013662.1"/>
    </source>
</evidence>
<name>A0A8C8AZ93_9STRI</name>
<sequence length="96" mass="11180">YNPSPQLVLETTPTNFKNYIFHPMIRMGLKLKICPNWGTMSHSTNHLLRGHTSHHPPICNHIKQKLLPKYPRHHTRTTIPPLLPTSENNMVYLHPC</sequence>
<proteinExistence type="predicted"/>
<evidence type="ECO:0000313" key="2">
    <source>
        <dbReference type="Proteomes" id="UP000694552"/>
    </source>
</evidence>
<reference evidence="1" key="2">
    <citation type="submission" date="2025-09" db="UniProtKB">
        <authorList>
            <consortium name="Ensembl"/>
        </authorList>
    </citation>
    <scope>IDENTIFICATION</scope>
</reference>